<dbReference type="GO" id="GO:1901379">
    <property type="term" value="P:regulation of potassium ion transmembrane transport"/>
    <property type="evidence" value="ECO:0007669"/>
    <property type="project" value="TreeGrafter"/>
</dbReference>
<dbReference type="Pfam" id="PF00930">
    <property type="entry name" value="DPPIV_N"/>
    <property type="match status" value="1"/>
</dbReference>
<dbReference type="PANTHER" id="PTHR11731">
    <property type="entry name" value="PROTEASE FAMILY S9B,C DIPEPTIDYL-PEPTIDASE IV-RELATED"/>
    <property type="match status" value="1"/>
</dbReference>
<feature type="transmembrane region" description="Helical" evidence="1">
    <location>
        <begin position="15"/>
        <end position="36"/>
    </location>
</feature>
<dbReference type="GO" id="GO:0008076">
    <property type="term" value="C:voltage-gated potassium channel complex"/>
    <property type="evidence" value="ECO:0007669"/>
    <property type="project" value="TreeGrafter"/>
</dbReference>
<protein>
    <submittedName>
        <fullName evidence="4">Inactive dipeptidyl peptidase 10</fullName>
    </submittedName>
</protein>
<keyword evidence="5" id="KW-1185">Reference proteome</keyword>
<accession>A0A444UJZ1</accession>
<evidence type="ECO:0000259" key="3">
    <source>
        <dbReference type="Pfam" id="PF00930"/>
    </source>
</evidence>
<evidence type="ECO:0000259" key="2">
    <source>
        <dbReference type="Pfam" id="PF00326"/>
    </source>
</evidence>
<evidence type="ECO:0000313" key="4">
    <source>
        <dbReference type="EMBL" id="RXM35473.1"/>
    </source>
</evidence>
<organism evidence="4 5">
    <name type="scientific">Acipenser ruthenus</name>
    <name type="common">Sterlet sturgeon</name>
    <dbReference type="NCBI Taxonomy" id="7906"/>
    <lineage>
        <taxon>Eukaryota</taxon>
        <taxon>Metazoa</taxon>
        <taxon>Chordata</taxon>
        <taxon>Craniata</taxon>
        <taxon>Vertebrata</taxon>
        <taxon>Euteleostomi</taxon>
        <taxon>Actinopterygii</taxon>
        <taxon>Chondrostei</taxon>
        <taxon>Acipenseriformes</taxon>
        <taxon>Acipenseridae</taxon>
        <taxon>Acipenser</taxon>
    </lineage>
</organism>
<proteinExistence type="predicted"/>
<dbReference type="AlphaFoldDB" id="A0A444UJZ1"/>
<dbReference type="SUPFAM" id="SSF82171">
    <property type="entry name" value="DPP6 N-terminal domain-like"/>
    <property type="match status" value="1"/>
</dbReference>
<evidence type="ECO:0000256" key="1">
    <source>
        <dbReference type="SAM" id="Phobius"/>
    </source>
</evidence>
<dbReference type="Gene3D" id="2.140.10.30">
    <property type="entry name" value="Dipeptidylpeptidase IV, N-terminal domain"/>
    <property type="match status" value="1"/>
</dbReference>
<dbReference type="GO" id="GO:0008236">
    <property type="term" value="F:serine-type peptidase activity"/>
    <property type="evidence" value="ECO:0007669"/>
    <property type="project" value="InterPro"/>
</dbReference>
<feature type="domain" description="Dipeptidylpeptidase IV N-terminal" evidence="3">
    <location>
        <begin position="123"/>
        <end position="414"/>
    </location>
</feature>
<dbReference type="GO" id="GO:0015459">
    <property type="term" value="F:potassium channel regulator activity"/>
    <property type="evidence" value="ECO:0007669"/>
    <property type="project" value="TreeGrafter"/>
</dbReference>
<keyword evidence="1" id="KW-0472">Membrane</keyword>
<name>A0A444UJZ1_ACIRT</name>
<dbReference type="SUPFAM" id="SSF53474">
    <property type="entry name" value="alpha/beta-Hydrolases"/>
    <property type="match status" value="1"/>
</dbReference>
<dbReference type="Proteomes" id="UP000289886">
    <property type="component" value="Unassembled WGS sequence"/>
</dbReference>
<evidence type="ECO:0000313" key="5">
    <source>
        <dbReference type="Proteomes" id="UP000289886"/>
    </source>
</evidence>
<dbReference type="Pfam" id="PF00326">
    <property type="entry name" value="Peptidase_S9"/>
    <property type="match status" value="2"/>
</dbReference>
<comment type="caution">
    <text evidence="4">The sequence shown here is derived from an EMBL/GenBank/DDBJ whole genome shotgun (WGS) entry which is preliminary data.</text>
</comment>
<dbReference type="InterPro" id="IPR002469">
    <property type="entry name" value="Peptidase_S9B_N"/>
</dbReference>
<dbReference type="PANTHER" id="PTHR11731:SF21">
    <property type="entry name" value="INACTIVE DIPEPTIDYL PEPTIDASE 10"/>
    <property type="match status" value="1"/>
</dbReference>
<keyword evidence="1" id="KW-0812">Transmembrane</keyword>
<sequence length="625" mass="70574">DLGGGSPPQRNWKGIAIALLVILGVCSLITMSVILLTPDETLKGSETKLSLGDLFKPEFAVHDPEVKWISEKETQYGKRLEGTIGGVFHPEFPSVYQALHIPNPVVANCLIDLRGIETILLIKVYRHSYTASYVIYNIHTREVWELNPPEVVDSVLQHAAWGVQGQQLMYIFENNIYYQSEVKSSSLRLTSSGKEGVIFNGIADWLYEEEILQSHVTHWWSPDGERLAYLMINDSLVSNMALPHFTGSLYPKGKLYPYPKAGQMNPTVKLFVTNLYGQTHTQELTPPASFKARDHYVSMVKWISNTKTAVRWLNRPQNVSILTVCDTTTGACSKKHEVMSEIWLSKQTEEPVFSKDSSKFFLSVPVKQGGRGEFHHIAMFTTQSTNEQISVRHLTSGDWEVTRILAYDEIHQKIDAAPSSQLVTDRFLLDWDSVLVSSHDVIVARFDGRGSGFQGERVLQAVHQQLGIVDVQDQIAAIECGYGGYITLMMLKSTDELKCAVAMAPVTEWKLYASAFSERYLGLPSKEESFYQISSVLHNVQGLKEKNVMLIHGTADANIHFQHSAELIKHLIKAGANYTMQIYPDEGHFLSERSRQHLYSTLITYFRECLKEDTLLLPEEPEEEE</sequence>
<gene>
    <name evidence="4" type="ORF">EOD39_12879</name>
</gene>
<dbReference type="EMBL" id="SCEB01214411">
    <property type="protein sequence ID" value="RXM35473.1"/>
    <property type="molecule type" value="Genomic_DNA"/>
</dbReference>
<feature type="domain" description="Peptidase S9 prolyl oligopeptidase catalytic" evidence="2">
    <location>
        <begin position="482"/>
        <end position="612"/>
    </location>
</feature>
<dbReference type="InterPro" id="IPR029058">
    <property type="entry name" value="AB_hydrolase_fold"/>
</dbReference>
<reference evidence="4 5" key="1">
    <citation type="submission" date="2019-01" db="EMBL/GenBank/DDBJ databases">
        <title>Draft Genome and Complete Hox-Cluster Characterization of the Sterlet Sturgeon (Acipenser ruthenus).</title>
        <authorList>
            <person name="Wei Q."/>
        </authorList>
    </citation>
    <scope>NUCLEOTIDE SEQUENCE [LARGE SCALE GENOMIC DNA]</scope>
    <source>
        <strain evidence="4">WHYD16114868_AA</strain>
        <tissue evidence="4">Blood</tissue>
    </source>
</reference>
<feature type="domain" description="Peptidase S9 prolyl oligopeptidase catalytic" evidence="2">
    <location>
        <begin position="430"/>
        <end position="479"/>
    </location>
</feature>
<feature type="non-terminal residue" evidence="4">
    <location>
        <position position="1"/>
    </location>
</feature>
<keyword evidence="1" id="KW-1133">Transmembrane helix</keyword>
<dbReference type="InterPro" id="IPR001375">
    <property type="entry name" value="Peptidase_S9_cat"/>
</dbReference>
<dbReference type="Gene3D" id="3.40.50.1820">
    <property type="entry name" value="alpha/beta hydrolase"/>
    <property type="match status" value="1"/>
</dbReference>
<dbReference type="InterPro" id="IPR050278">
    <property type="entry name" value="Serine_Prot_S9B/DPPIV"/>
</dbReference>
<dbReference type="GO" id="GO:0006508">
    <property type="term" value="P:proteolysis"/>
    <property type="evidence" value="ECO:0007669"/>
    <property type="project" value="InterPro"/>
</dbReference>